<evidence type="ECO:0000313" key="2">
    <source>
        <dbReference type="Proteomes" id="UP000294398"/>
    </source>
</evidence>
<name>A0AAQ2UE34_9FIRM</name>
<organism evidence="1 2">
    <name type="scientific">Roseburia intestinalis L1-82</name>
    <dbReference type="NCBI Taxonomy" id="536231"/>
    <lineage>
        <taxon>Bacteria</taxon>
        <taxon>Bacillati</taxon>
        <taxon>Bacillota</taxon>
        <taxon>Clostridia</taxon>
        <taxon>Lachnospirales</taxon>
        <taxon>Lachnospiraceae</taxon>
        <taxon>Roseburia</taxon>
    </lineage>
</organism>
<gene>
    <name evidence="1" type="ORF">RIL182_03802</name>
</gene>
<reference evidence="1 2" key="1">
    <citation type="submission" date="2018-09" db="EMBL/GenBank/DDBJ databases">
        <authorList>
            <person name="Petit M.-A."/>
            <person name="Lossouarn J."/>
        </authorList>
    </citation>
    <scope>NUCLEOTIDE SEQUENCE [LARGE SCALE GENOMIC DNA]</scope>
    <source>
        <strain evidence="1 2">L1-82</strain>
    </source>
</reference>
<sequence>MYMKVLLFCCKGFEMMEFSAFYDVCGWAKSEYE</sequence>
<dbReference type="AlphaFoldDB" id="A0AAQ2UE34"/>
<proteinExistence type="predicted"/>
<keyword evidence="2" id="KW-1185">Reference proteome</keyword>
<dbReference type="Proteomes" id="UP000294398">
    <property type="component" value="Chromosome"/>
</dbReference>
<dbReference type="EMBL" id="LR027880">
    <property type="protein sequence ID" value="VCV23883.1"/>
    <property type="molecule type" value="Genomic_DNA"/>
</dbReference>
<accession>A0AAQ2UE34</accession>
<protein>
    <submittedName>
        <fullName evidence="1">Uncharacterized protein</fullName>
    </submittedName>
</protein>
<evidence type="ECO:0000313" key="1">
    <source>
        <dbReference type="EMBL" id="VCV23883.1"/>
    </source>
</evidence>